<evidence type="ECO:0008006" key="3">
    <source>
        <dbReference type="Google" id="ProtNLM"/>
    </source>
</evidence>
<reference evidence="1 2" key="1">
    <citation type="submission" date="2016-12" db="EMBL/GenBank/DDBJ databases">
        <title>Complete genome sequence of Clostridium kluyveri JZZ isolated from the pit mud of a Chinese flavor liquor-making factory.</title>
        <authorList>
            <person name="Wang Y."/>
        </authorList>
    </citation>
    <scope>NUCLEOTIDE SEQUENCE [LARGE SCALE GENOMIC DNA]</scope>
    <source>
        <strain evidence="1 2">JZZ</strain>
    </source>
</reference>
<sequence length="83" mass="9721">MEANKILLQSLYKNIILEFSKKTGKGLDESMDYFYKSETYELISQGIGDLHCKGVKYLTDELMLEYGIIEHKSYPTDFVHYKN</sequence>
<proteinExistence type="predicted"/>
<name>A0A1L5FB03_CLOKL</name>
<evidence type="ECO:0000313" key="1">
    <source>
        <dbReference type="EMBL" id="APM40182.1"/>
    </source>
</evidence>
<dbReference type="RefSeq" id="WP_073539785.1">
    <property type="nucleotide sequence ID" value="NZ_CP018335.1"/>
</dbReference>
<dbReference type="Proteomes" id="UP000184604">
    <property type="component" value="Chromosome"/>
</dbReference>
<organism evidence="1 2">
    <name type="scientific">Clostridium kluyveri</name>
    <dbReference type="NCBI Taxonomy" id="1534"/>
    <lineage>
        <taxon>Bacteria</taxon>
        <taxon>Bacillati</taxon>
        <taxon>Bacillota</taxon>
        <taxon>Clostridia</taxon>
        <taxon>Eubacteriales</taxon>
        <taxon>Clostridiaceae</taxon>
        <taxon>Clostridium</taxon>
    </lineage>
</organism>
<gene>
    <name evidence="1" type="ORF">BS101_16250</name>
</gene>
<accession>A0A1L5FB03</accession>
<dbReference type="EMBL" id="CP018335">
    <property type="protein sequence ID" value="APM40182.1"/>
    <property type="molecule type" value="Genomic_DNA"/>
</dbReference>
<dbReference type="AlphaFoldDB" id="A0A1L5FB03"/>
<protein>
    <recommendedName>
        <fullName evidence="3">DUF3791 domain-containing protein</fullName>
    </recommendedName>
</protein>
<dbReference type="OrthoDB" id="1080189at2"/>
<evidence type="ECO:0000313" key="2">
    <source>
        <dbReference type="Proteomes" id="UP000184604"/>
    </source>
</evidence>